<evidence type="ECO:0000259" key="2">
    <source>
        <dbReference type="Pfam" id="PF21762"/>
    </source>
</evidence>
<organism evidence="3 4">
    <name type="scientific">Pseudopithomyces chartarum</name>
    <dbReference type="NCBI Taxonomy" id="1892770"/>
    <lineage>
        <taxon>Eukaryota</taxon>
        <taxon>Fungi</taxon>
        <taxon>Dikarya</taxon>
        <taxon>Ascomycota</taxon>
        <taxon>Pezizomycotina</taxon>
        <taxon>Dothideomycetes</taxon>
        <taxon>Pleosporomycetidae</taxon>
        <taxon>Pleosporales</taxon>
        <taxon>Massarineae</taxon>
        <taxon>Didymosphaeriaceae</taxon>
        <taxon>Pseudopithomyces</taxon>
    </lineage>
</organism>
<protein>
    <recommendedName>
        <fullName evidence="2">Gfd2/YDR514C-like C-terminal domain-containing protein</fullName>
    </recommendedName>
</protein>
<proteinExistence type="predicted"/>
<feature type="compositionally biased region" description="Polar residues" evidence="1">
    <location>
        <begin position="66"/>
        <end position="89"/>
    </location>
</feature>
<evidence type="ECO:0000313" key="4">
    <source>
        <dbReference type="Proteomes" id="UP001280581"/>
    </source>
</evidence>
<sequence>MESRVDARLKRLRLLNEADLAALPYGHDLAPTMTGHEPAEGGGISLADTEEAPSAAAGVLEQISSDSAATVSSHTNNQAAPLQPTTNEAETNEHPEKRFVWVQGSESSHNLGSKPKPLAPSTATSKLAPIDLQRTELAPQGEKYFAPVAALSKYPYKFCDKVSSQTIASAFFDQGKFWAREWDLYYLWDIEESKPIILVREGQFEDLLSEINLQLDLGLKITDSQREEGLVVHILDHPRCRPRYLGRSRSRTEYDSMVSDVPGVAVRPVDESVPPPLNEQLIEDFKLMVQDAWQATKNKSKAMKEKKRVDRLQKLKVVTDQFKRAQRYLGLRPTAVQGQAGTGAPPAIDVSLPAPFEFDRSVVLVCVDVEAYEKDHSKVTEIGIATLDTRDLEKVAPGRNAEDWRSLIKARHFRIRDYAHLVNSEYVSGCPGSFFFGLSEFVSLKDATVLVASCFEPPFCSQPGTSHNASETGSMEKRNLIFLGHDTLMDIKYLENLGFDPLLVPNLLEAQDSATLYRVWRREEQITKLARILERFEIDAFGLHNAGNDAVYTMQSFLAVLVSEASIRNTPEIQQARNDQKESKIVFEQEEVKKDIENESNGWDALGADGDGGSPVPIVVKKPGVPAIIPQTGKNGTPISSSFVIRGRGEERGYNGPGSRASSRDRGRLGRGSSRPRTPPTDAELNGGRGNSHSRGCARDTVVSDNGDRVEGNAPAAAPEPKVFYDDGWGGKTAEW</sequence>
<gene>
    <name evidence="3" type="ORF">GRF29_1g461865</name>
</gene>
<dbReference type="Pfam" id="PF21762">
    <property type="entry name" value="DEDDh_C"/>
    <property type="match status" value="1"/>
</dbReference>
<dbReference type="EMBL" id="WVTA01000001">
    <property type="protein sequence ID" value="KAK3216634.1"/>
    <property type="molecule type" value="Genomic_DNA"/>
</dbReference>
<dbReference type="InterPro" id="IPR040151">
    <property type="entry name" value="Gfd2/YDR514C-like"/>
</dbReference>
<dbReference type="InterPro" id="IPR012337">
    <property type="entry name" value="RNaseH-like_sf"/>
</dbReference>
<feature type="compositionally biased region" description="Polar residues" evidence="1">
    <location>
        <begin position="632"/>
        <end position="643"/>
    </location>
</feature>
<dbReference type="InterPro" id="IPR048519">
    <property type="entry name" value="Gfd2/YDR514C-like_C"/>
</dbReference>
<feature type="region of interest" description="Disordered" evidence="1">
    <location>
        <begin position="626"/>
        <end position="736"/>
    </location>
</feature>
<feature type="domain" description="Gfd2/YDR514C-like C-terminal" evidence="2">
    <location>
        <begin position="363"/>
        <end position="559"/>
    </location>
</feature>
<dbReference type="Proteomes" id="UP001280581">
    <property type="component" value="Unassembled WGS sequence"/>
</dbReference>
<dbReference type="GO" id="GO:0005634">
    <property type="term" value="C:nucleus"/>
    <property type="evidence" value="ECO:0007669"/>
    <property type="project" value="TreeGrafter"/>
</dbReference>
<evidence type="ECO:0000256" key="1">
    <source>
        <dbReference type="SAM" id="MobiDB-lite"/>
    </source>
</evidence>
<dbReference type="PANTHER" id="PTHR28083">
    <property type="entry name" value="GOOD FOR FULL DBP5 ACTIVITY PROTEIN 2"/>
    <property type="match status" value="1"/>
</dbReference>
<dbReference type="PANTHER" id="PTHR28083:SF1">
    <property type="entry name" value="GOOD FOR FULL DBP5 ACTIVITY PROTEIN 2"/>
    <property type="match status" value="1"/>
</dbReference>
<reference evidence="3 4" key="1">
    <citation type="submission" date="2021-02" db="EMBL/GenBank/DDBJ databases">
        <title>Genome assembly of Pseudopithomyces chartarum.</title>
        <authorList>
            <person name="Jauregui R."/>
            <person name="Singh J."/>
            <person name="Voisey C."/>
        </authorList>
    </citation>
    <scope>NUCLEOTIDE SEQUENCE [LARGE SCALE GENOMIC DNA]</scope>
    <source>
        <strain evidence="3 4">AGR01</strain>
    </source>
</reference>
<feature type="region of interest" description="Disordered" evidence="1">
    <location>
        <begin position="66"/>
        <end position="125"/>
    </location>
</feature>
<keyword evidence="4" id="KW-1185">Reference proteome</keyword>
<comment type="caution">
    <text evidence="3">The sequence shown here is derived from an EMBL/GenBank/DDBJ whole genome shotgun (WGS) entry which is preliminary data.</text>
</comment>
<accession>A0AAN6M5E6</accession>
<dbReference type="SUPFAM" id="SSF53098">
    <property type="entry name" value="Ribonuclease H-like"/>
    <property type="match status" value="1"/>
</dbReference>
<name>A0AAN6M5E6_9PLEO</name>
<evidence type="ECO:0000313" key="3">
    <source>
        <dbReference type="EMBL" id="KAK3216634.1"/>
    </source>
</evidence>
<dbReference type="AlphaFoldDB" id="A0AAN6M5E6"/>